<accession>A0AAE7GS49</accession>
<keyword evidence="1" id="KW-0472">Membrane</keyword>
<dbReference type="RefSeq" id="WP_181219393.1">
    <property type="nucleotide sequence ID" value="NZ_CP055538.1"/>
</dbReference>
<name>A0AAE7GS49_CITFR</name>
<dbReference type="Proteomes" id="UP000510650">
    <property type="component" value="Chromosome"/>
</dbReference>
<evidence type="ECO:0000313" key="3">
    <source>
        <dbReference type="Proteomes" id="UP000510650"/>
    </source>
</evidence>
<gene>
    <name evidence="2" type="ORF">HV183_08725</name>
</gene>
<protein>
    <submittedName>
        <fullName evidence="2">Uncharacterized protein</fullName>
    </submittedName>
</protein>
<sequence length="393" mass="44257">MAQKPQFPIGRRWLKGLTGLLVIGSGWSYFTGLSFHSPVFWIFSAGLPLTVWLVAIWLRIMVYLPVLIQAQAWDRRREELLLRKIRRGRRALQILHSAFITPHSDNQPTGNSSANMLKQNKPLLHMQPSWHGIERFRHSRLPLEPGMKRDDLIKQIFDRLMTGIARHLNQLPDHQPIALLFETNTSLSRQRLHTLWCNTWQQCDIRQPIESVTGYGLNVTDSWMDSRTHEETVLLVIALQVAPDDPDGTGEAAVALLLGNRMTQNILPPLAWVHRPEASFADTLAENIAQALDWVPVQPEDIHDLWSSGLSHQQQSTIAALNAHPPLQGIEMNSRLYNLDRTLGETGCVAPWLAIAAAAQGTKESQLIMSGETGSTKMWSVVVSPCQTAKEKD</sequence>
<evidence type="ECO:0000313" key="2">
    <source>
        <dbReference type="EMBL" id="QLO13524.1"/>
    </source>
</evidence>
<dbReference type="EMBL" id="CP055538">
    <property type="protein sequence ID" value="QLO13524.1"/>
    <property type="molecule type" value="Genomic_DNA"/>
</dbReference>
<reference evidence="3" key="1">
    <citation type="submission" date="2020-06" db="EMBL/GenBank/DDBJ databases">
        <title>REHAB project genomes.</title>
        <authorList>
            <person name="Shaw L.P."/>
        </authorList>
    </citation>
    <scope>NUCLEOTIDE SEQUENCE [LARGE SCALE GENOMIC DNA]</scope>
    <source>
        <strain evidence="3">RHBSTW-00398</strain>
    </source>
</reference>
<evidence type="ECO:0000256" key="1">
    <source>
        <dbReference type="SAM" id="Phobius"/>
    </source>
</evidence>
<keyword evidence="1" id="KW-0812">Transmembrane</keyword>
<proteinExistence type="predicted"/>
<organism evidence="2 3">
    <name type="scientific">Citrobacter freundii</name>
    <dbReference type="NCBI Taxonomy" id="546"/>
    <lineage>
        <taxon>Bacteria</taxon>
        <taxon>Pseudomonadati</taxon>
        <taxon>Pseudomonadota</taxon>
        <taxon>Gammaproteobacteria</taxon>
        <taxon>Enterobacterales</taxon>
        <taxon>Enterobacteriaceae</taxon>
        <taxon>Citrobacter</taxon>
        <taxon>Citrobacter freundii complex</taxon>
    </lineage>
</organism>
<feature type="transmembrane region" description="Helical" evidence="1">
    <location>
        <begin position="42"/>
        <end position="68"/>
    </location>
</feature>
<dbReference type="AlphaFoldDB" id="A0AAE7GS49"/>
<keyword evidence="1" id="KW-1133">Transmembrane helix</keyword>
<feature type="transmembrane region" description="Helical" evidence="1">
    <location>
        <begin position="12"/>
        <end position="30"/>
    </location>
</feature>